<dbReference type="SUPFAM" id="SSF64383">
    <property type="entry name" value="Cell-division protein ZipA, C-terminal domain"/>
    <property type="match status" value="1"/>
</dbReference>
<keyword evidence="6 8" id="KW-0472">Membrane</keyword>
<evidence type="ECO:0000256" key="10">
    <source>
        <dbReference type="SAM" id="MobiDB-lite"/>
    </source>
</evidence>
<feature type="transmembrane region" description="Helical" evidence="8">
    <location>
        <begin position="6"/>
        <end position="28"/>
    </location>
</feature>
<keyword evidence="7 8" id="KW-0131">Cell cycle</keyword>
<evidence type="ECO:0000256" key="5">
    <source>
        <dbReference type="ARBA" id="ARBA00022989"/>
    </source>
</evidence>
<dbReference type="PANTHER" id="PTHR38685">
    <property type="entry name" value="CELL DIVISION PROTEIN ZIPA"/>
    <property type="match status" value="1"/>
</dbReference>
<feature type="region of interest" description="Disordered" evidence="10">
    <location>
        <begin position="47"/>
        <end position="142"/>
    </location>
</feature>
<organism evidence="12 13">
    <name type="scientific">Litorilituus lipolyticus</name>
    <dbReference type="NCBI Taxonomy" id="2491017"/>
    <lineage>
        <taxon>Bacteria</taxon>
        <taxon>Pseudomonadati</taxon>
        <taxon>Pseudomonadota</taxon>
        <taxon>Gammaproteobacteria</taxon>
        <taxon>Alteromonadales</taxon>
        <taxon>Colwelliaceae</taxon>
        <taxon>Litorilituus</taxon>
    </lineage>
</organism>
<name>A0A502KW21_9GAMM</name>
<dbReference type="RefSeq" id="WP_140603568.1">
    <property type="nucleotide sequence ID" value="NZ_SAWY01000021.1"/>
</dbReference>
<evidence type="ECO:0000256" key="9">
    <source>
        <dbReference type="RuleBase" id="RU003612"/>
    </source>
</evidence>
<feature type="compositionally biased region" description="Polar residues" evidence="10">
    <location>
        <begin position="129"/>
        <end position="142"/>
    </location>
</feature>
<dbReference type="InterPro" id="IPR036765">
    <property type="entry name" value="ZipA_FtsZ-bd_C_sf"/>
</dbReference>
<comment type="function">
    <text evidence="8 9">Essential cell division protein that stabilizes the FtsZ protofilaments by cross-linking them and that serves as a cytoplasmic membrane anchor for the Z ring. Also required for the recruitment to the septal ring of downstream cell division proteins.</text>
</comment>
<dbReference type="EMBL" id="SAWY01000021">
    <property type="protein sequence ID" value="TPH14639.1"/>
    <property type="molecule type" value="Genomic_DNA"/>
</dbReference>
<evidence type="ECO:0000313" key="13">
    <source>
        <dbReference type="Proteomes" id="UP000315303"/>
    </source>
</evidence>
<keyword evidence="2 8" id="KW-0997">Cell inner membrane</keyword>
<dbReference type="SMART" id="SM00771">
    <property type="entry name" value="ZipA_C"/>
    <property type="match status" value="1"/>
</dbReference>
<dbReference type="OrthoDB" id="7054914at2"/>
<dbReference type="GO" id="GO:0000917">
    <property type="term" value="P:division septum assembly"/>
    <property type="evidence" value="ECO:0007669"/>
    <property type="project" value="TreeGrafter"/>
</dbReference>
<comment type="similarity">
    <text evidence="8 9">Belongs to the ZipA family.</text>
</comment>
<keyword evidence="5 8" id="KW-1133">Transmembrane helix</keyword>
<comment type="subunit">
    <text evidence="8">Interacts with FtsZ via their C-terminal domains.</text>
</comment>
<dbReference type="GO" id="GO:0005886">
    <property type="term" value="C:plasma membrane"/>
    <property type="evidence" value="ECO:0007669"/>
    <property type="project" value="UniProtKB-SubCell"/>
</dbReference>
<protein>
    <recommendedName>
        <fullName evidence="8 9">Cell division protein ZipA</fullName>
    </recommendedName>
</protein>
<dbReference type="AlphaFoldDB" id="A0A502KW21"/>
<evidence type="ECO:0000256" key="3">
    <source>
        <dbReference type="ARBA" id="ARBA00022618"/>
    </source>
</evidence>
<evidence type="ECO:0000256" key="7">
    <source>
        <dbReference type="ARBA" id="ARBA00023306"/>
    </source>
</evidence>
<dbReference type="PANTHER" id="PTHR38685:SF1">
    <property type="entry name" value="CELL DIVISION PROTEIN ZIPA"/>
    <property type="match status" value="1"/>
</dbReference>
<evidence type="ECO:0000256" key="8">
    <source>
        <dbReference type="HAMAP-Rule" id="MF_00509"/>
    </source>
</evidence>
<dbReference type="InterPro" id="IPR011919">
    <property type="entry name" value="Cell_div_ZipA"/>
</dbReference>
<evidence type="ECO:0000256" key="6">
    <source>
        <dbReference type="ARBA" id="ARBA00023136"/>
    </source>
</evidence>
<keyword evidence="13" id="KW-1185">Reference proteome</keyword>
<keyword evidence="1 8" id="KW-1003">Cell membrane</keyword>
<evidence type="ECO:0000256" key="1">
    <source>
        <dbReference type="ARBA" id="ARBA00022475"/>
    </source>
</evidence>
<sequence length="386" mass="42884">MEDNFRNALIILSGIVIGAIFVHGLWTIRKQKNPYKLKTSKEKIEPIDRSFDGSGFDQDGVGQVKVLKTDPENAPTKEQSEKRVDLARNQNVSQAIAEESPSDTELDARQEPILSDSQLKSLNEESVGVQENEQPENQSHDSLASDDLFAQEAFEKPYDNNELGDDITQIEKTAEPVYQEPVTHAKPEIKLKKPARKAPAKSATKAALKRNQMEINFDDELATGDEMPSFSATDSAAAPETLEPQVIILSVVMPQGQQMFGAALLPSLLTLGMKYGEMNIFHRHQDNAGNGAVTFSLANMLNPGSFDLDSMETFATQGVSLFMTLPNAGDPFNVFEQMLAAAKQLAQEFNAQLLDDKRNVMTKQTEQHYMSKIREFDRKSRIAFAE</sequence>
<accession>A0A502KW21</accession>
<dbReference type="Gene3D" id="3.30.1400.10">
    <property type="entry name" value="ZipA, C-terminal FtsZ-binding domain"/>
    <property type="match status" value="1"/>
</dbReference>
<dbReference type="NCBIfam" id="TIGR02205">
    <property type="entry name" value="septum_zipA"/>
    <property type="match status" value="1"/>
</dbReference>
<evidence type="ECO:0000313" key="12">
    <source>
        <dbReference type="EMBL" id="TPH14639.1"/>
    </source>
</evidence>
<gene>
    <name evidence="8 12" type="primary">zipA</name>
    <name evidence="12" type="ORF">EPA86_11105</name>
</gene>
<dbReference type="HAMAP" id="MF_00509">
    <property type="entry name" value="ZipA"/>
    <property type="match status" value="1"/>
</dbReference>
<feature type="domain" description="ZipA C-terminal FtsZ-binding" evidence="11">
    <location>
        <begin position="243"/>
        <end position="373"/>
    </location>
</feature>
<dbReference type="InterPro" id="IPR007449">
    <property type="entry name" value="ZipA_FtsZ-bd_C"/>
</dbReference>
<reference evidence="12 13" key="1">
    <citation type="submission" date="2019-01" db="EMBL/GenBank/DDBJ databases">
        <title>Litorilituus lipolytica sp. nov., isolated from intertidal sand of the Yellow Sea in China.</title>
        <authorList>
            <person name="Liu A."/>
        </authorList>
    </citation>
    <scope>NUCLEOTIDE SEQUENCE [LARGE SCALE GENOMIC DNA]</scope>
    <source>
        <strain evidence="12 13">RZ04</strain>
    </source>
</reference>
<dbReference type="GO" id="GO:0043093">
    <property type="term" value="P:FtsZ-dependent cytokinesis"/>
    <property type="evidence" value="ECO:0007669"/>
    <property type="project" value="UniProtKB-UniRule"/>
</dbReference>
<evidence type="ECO:0000256" key="4">
    <source>
        <dbReference type="ARBA" id="ARBA00022692"/>
    </source>
</evidence>
<dbReference type="Pfam" id="PF04354">
    <property type="entry name" value="ZipA_C"/>
    <property type="match status" value="1"/>
</dbReference>
<dbReference type="GO" id="GO:0032153">
    <property type="term" value="C:cell division site"/>
    <property type="evidence" value="ECO:0007669"/>
    <property type="project" value="UniProtKB-UniRule"/>
</dbReference>
<evidence type="ECO:0000256" key="2">
    <source>
        <dbReference type="ARBA" id="ARBA00022519"/>
    </source>
</evidence>
<comment type="subcellular location">
    <subcellularLocation>
        <location evidence="8">Cell inner membrane</location>
        <topology evidence="8">Single-pass type I membrane protein</topology>
    </subcellularLocation>
    <text evidence="8">Localizes to the Z ring in an FtsZ-dependent manner.</text>
</comment>
<proteinExistence type="inferred from homology"/>
<evidence type="ECO:0000259" key="11">
    <source>
        <dbReference type="SMART" id="SM00771"/>
    </source>
</evidence>
<dbReference type="Proteomes" id="UP000315303">
    <property type="component" value="Unassembled WGS sequence"/>
</dbReference>
<keyword evidence="4 8" id="KW-0812">Transmembrane</keyword>
<keyword evidence="3 8" id="KW-0132">Cell division</keyword>
<comment type="caution">
    <text evidence="12">The sequence shown here is derived from an EMBL/GenBank/DDBJ whole genome shotgun (WGS) entry which is preliminary data.</text>
</comment>